<dbReference type="PANTHER" id="PTHR30625:SF15">
    <property type="entry name" value="BIOPOLYMER TRANSPORT PROTEIN EXBB"/>
    <property type="match status" value="1"/>
</dbReference>
<evidence type="ECO:0000256" key="3">
    <source>
        <dbReference type="ARBA" id="ARBA00022475"/>
    </source>
</evidence>
<evidence type="ECO:0000256" key="5">
    <source>
        <dbReference type="ARBA" id="ARBA00022927"/>
    </source>
</evidence>
<feature type="transmembrane region" description="Helical" evidence="9">
    <location>
        <begin position="12"/>
        <end position="31"/>
    </location>
</feature>
<evidence type="ECO:0000256" key="6">
    <source>
        <dbReference type="ARBA" id="ARBA00022989"/>
    </source>
</evidence>
<dbReference type="Pfam" id="PF01618">
    <property type="entry name" value="MotA_ExbB"/>
    <property type="match status" value="1"/>
</dbReference>
<comment type="similarity">
    <text evidence="8">Belongs to the exbB/tolQ family.</text>
</comment>
<keyword evidence="7 9" id="KW-0472">Membrane</keyword>
<feature type="transmembrane region" description="Helical" evidence="9">
    <location>
        <begin position="148"/>
        <end position="171"/>
    </location>
</feature>
<keyword evidence="3" id="KW-1003">Cell membrane</keyword>
<dbReference type="GO" id="GO:0017038">
    <property type="term" value="P:protein import"/>
    <property type="evidence" value="ECO:0007669"/>
    <property type="project" value="TreeGrafter"/>
</dbReference>
<dbReference type="InterPro" id="IPR002898">
    <property type="entry name" value="MotA_ExbB_proton_chnl"/>
</dbReference>
<dbReference type="InterPro" id="IPR050790">
    <property type="entry name" value="ExbB/TolQ_transport"/>
</dbReference>
<accession>A0A6P1M035</accession>
<evidence type="ECO:0000256" key="2">
    <source>
        <dbReference type="ARBA" id="ARBA00022448"/>
    </source>
</evidence>
<sequence>MLYWINSGGPLMWLILAGGVIAMVIFFERLFHLHRAQIDIDDFFHGITTNLKHGNDLEAIAICDQTPGPAAHLVRTAILNRHEEKAALIRTVQQAGIKEVPRLERHTNLLITLAQILPMIGLLGTVLGLLSMLVMLQQGSPLAEIGDLAGGLWTALLTTAAGLMTGIPAYAGYHFLVNRVEAIAIDMEQISSEIIFFLTQSIPGDSNEPQ</sequence>
<gene>
    <name evidence="11" type="ORF">GT409_01410</name>
</gene>
<evidence type="ECO:0000256" key="1">
    <source>
        <dbReference type="ARBA" id="ARBA00004651"/>
    </source>
</evidence>
<dbReference type="PANTHER" id="PTHR30625">
    <property type="entry name" value="PROTEIN TOLQ"/>
    <property type="match status" value="1"/>
</dbReference>
<dbReference type="GO" id="GO:0005886">
    <property type="term" value="C:plasma membrane"/>
    <property type="evidence" value="ECO:0007669"/>
    <property type="project" value="UniProtKB-SubCell"/>
</dbReference>
<protein>
    <submittedName>
        <fullName evidence="11">MotA/TolQ/ExbB proton channel family protein</fullName>
    </submittedName>
</protein>
<dbReference type="Proteomes" id="UP000464954">
    <property type="component" value="Chromosome"/>
</dbReference>
<keyword evidence="2 8" id="KW-0813">Transport</keyword>
<keyword evidence="6 9" id="KW-1133">Transmembrane helix</keyword>
<reference evidence="11 12" key="1">
    <citation type="submission" date="2020-01" db="EMBL/GenBank/DDBJ databases">
        <title>Ponticoccus aerotolerans gen. nov., sp. nov., an anaerobic bacterium and proposal of Ponticoccusceae fam. nov., Ponticoccusles ord. nov. and Ponticoccuse classis nov. in the phylum Kiritimatiellaeota.</title>
        <authorList>
            <person name="Zhou L.Y."/>
            <person name="Du Z.J."/>
        </authorList>
    </citation>
    <scope>NUCLEOTIDE SEQUENCE [LARGE SCALE GENOMIC DNA]</scope>
    <source>
        <strain evidence="11 12">S-5007</strain>
    </source>
</reference>
<dbReference type="AlphaFoldDB" id="A0A6P1M035"/>
<keyword evidence="12" id="KW-1185">Reference proteome</keyword>
<evidence type="ECO:0000256" key="9">
    <source>
        <dbReference type="SAM" id="Phobius"/>
    </source>
</evidence>
<evidence type="ECO:0000313" key="11">
    <source>
        <dbReference type="EMBL" id="QHI68159.1"/>
    </source>
</evidence>
<comment type="subcellular location">
    <subcellularLocation>
        <location evidence="1">Cell membrane</location>
        <topology evidence="1">Multi-pass membrane protein</topology>
    </subcellularLocation>
    <subcellularLocation>
        <location evidence="8">Membrane</location>
        <topology evidence="8">Multi-pass membrane protein</topology>
    </subcellularLocation>
</comment>
<evidence type="ECO:0000313" key="12">
    <source>
        <dbReference type="Proteomes" id="UP000464954"/>
    </source>
</evidence>
<evidence type="ECO:0000259" key="10">
    <source>
        <dbReference type="Pfam" id="PF01618"/>
    </source>
</evidence>
<keyword evidence="4 9" id="KW-0812">Transmembrane</keyword>
<feature type="domain" description="MotA/TolQ/ExbB proton channel" evidence="10">
    <location>
        <begin position="73"/>
        <end position="188"/>
    </location>
</feature>
<dbReference type="RefSeq" id="WP_160626203.1">
    <property type="nucleotide sequence ID" value="NZ_CP047593.1"/>
</dbReference>
<organism evidence="11 12">
    <name type="scientific">Tichowtungia aerotolerans</name>
    <dbReference type="NCBI Taxonomy" id="2697043"/>
    <lineage>
        <taxon>Bacteria</taxon>
        <taxon>Pseudomonadati</taxon>
        <taxon>Kiritimatiellota</taxon>
        <taxon>Tichowtungiia</taxon>
        <taxon>Tichowtungiales</taxon>
        <taxon>Tichowtungiaceae</taxon>
        <taxon>Tichowtungia</taxon>
    </lineage>
</organism>
<dbReference type="KEGG" id="taer:GT409_01410"/>
<keyword evidence="5 8" id="KW-0653">Protein transport</keyword>
<proteinExistence type="inferred from homology"/>
<evidence type="ECO:0000256" key="4">
    <source>
        <dbReference type="ARBA" id="ARBA00022692"/>
    </source>
</evidence>
<dbReference type="EMBL" id="CP047593">
    <property type="protein sequence ID" value="QHI68159.1"/>
    <property type="molecule type" value="Genomic_DNA"/>
</dbReference>
<evidence type="ECO:0000256" key="7">
    <source>
        <dbReference type="ARBA" id="ARBA00023136"/>
    </source>
</evidence>
<name>A0A6P1M035_9BACT</name>
<evidence type="ECO:0000256" key="8">
    <source>
        <dbReference type="RuleBase" id="RU004057"/>
    </source>
</evidence>
<feature type="transmembrane region" description="Helical" evidence="9">
    <location>
        <begin position="109"/>
        <end position="136"/>
    </location>
</feature>